<dbReference type="WBParaSite" id="maker-PairedContig_1476-snap-gene-0.1-mRNA-1">
    <property type="protein sequence ID" value="maker-PairedContig_1476-snap-gene-0.1-mRNA-1"/>
    <property type="gene ID" value="maker-PairedContig_1476-snap-gene-0.1"/>
</dbReference>
<reference evidence="2" key="1">
    <citation type="submission" date="2016-11" db="UniProtKB">
        <authorList>
            <consortium name="WormBaseParasite"/>
        </authorList>
    </citation>
    <scope>IDENTIFICATION</scope>
    <source>
        <strain evidence="2">pt0022</strain>
    </source>
</reference>
<feature type="compositionally biased region" description="Low complexity" evidence="1">
    <location>
        <begin position="73"/>
        <end position="100"/>
    </location>
</feature>
<dbReference type="AlphaFoldDB" id="A0A1I8ECV9"/>
<name>A0A1I8ECV9_WUCBA</name>
<proteinExistence type="predicted"/>
<evidence type="ECO:0000313" key="2">
    <source>
        <dbReference type="WBParaSite" id="maker-PairedContig_1476-snap-gene-0.1-mRNA-1"/>
    </source>
</evidence>
<feature type="region of interest" description="Disordered" evidence="1">
    <location>
        <begin position="1"/>
        <end position="102"/>
    </location>
</feature>
<protein>
    <submittedName>
        <fullName evidence="2">Uncharacterized protein</fullName>
    </submittedName>
</protein>
<sequence>GLAVRASGLPLQSSSSSSSCSNTALQGVKRASSSRTPQSSGVQLKQSTNLDPVKNKRFSKSSEEDSAYAGFGSSSPLSSAESSSMSLNSASSKNSTSNLNHSKTRTLSTLTFQQHNTIGNHHHRFNSGTIQPPSSPHVIVILNYILKIFVKYFLFFF</sequence>
<evidence type="ECO:0000256" key="1">
    <source>
        <dbReference type="SAM" id="MobiDB-lite"/>
    </source>
</evidence>
<dbReference type="STRING" id="6293.A0A1I8ECV9"/>
<accession>A0A1I8ECV9</accession>
<feature type="compositionally biased region" description="Polar residues" evidence="1">
    <location>
        <begin position="31"/>
        <end position="50"/>
    </location>
</feature>
<organism evidence="2">
    <name type="scientific">Wuchereria bancrofti</name>
    <dbReference type="NCBI Taxonomy" id="6293"/>
    <lineage>
        <taxon>Eukaryota</taxon>
        <taxon>Metazoa</taxon>
        <taxon>Ecdysozoa</taxon>
        <taxon>Nematoda</taxon>
        <taxon>Chromadorea</taxon>
        <taxon>Rhabditida</taxon>
        <taxon>Spirurina</taxon>
        <taxon>Spiruromorpha</taxon>
        <taxon>Filarioidea</taxon>
        <taxon>Onchocercidae</taxon>
        <taxon>Wuchereria</taxon>
    </lineage>
</organism>